<feature type="region of interest" description="Disordered" evidence="5">
    <location>
        <begin position="528"/>
        <end position="562"/>
    </location>
</feature>
<evidence type="ECO:0000256" key="4">
    <source>
        <dbReference type="ARBA" id="ARBA00023002"/>
    </source>
</evidence>
<dbReference type="Gene3D" id="3.50.50.60">
    <property type="entry name" value="FAD/NAD(P)-binding domain"/>
    <property type="match status" value="2"/>
</dbReference>
<sequence>MNVSDATDVVVVGSGGAGLLAACLAADAGRRVTVLESTDRLGGTTAVSGGMIWAPENPMLGALGLTDSGDAARRYLKRVTEGAVPDADIDLFLGTVGPMVDYLLSHTPVRVAAIDRPDYHSDWPGALPGGGRCLDVLPYATAGRPGLLDRIRVGPHFTAALTYDERQRSRWPGTRDETEVARRERDGVVAVGAGLVAGLVAAADDRGVRFRTGTPARGLLSDDNRITGVRTDAGDLPAALGVVLASGGFEWNTVLRRAFLREPASAPVSPPGNRGDGLVMAMAAGAALDAMSDAWWAPIVQDPDETYDGEPLTRHLVAERCLPGSILVDRTGRRFVNEAVNYNDITRALHAFDPTLHRLRHSPAYLVFDDAFRRRYAVGGTPAGAPPPGWWRHGTSLAELAKNCGVDEDGLVRTVAGFNTHARDGHDPEFGRGETEHDRYYGDDRQPGNPCLGPIEEPPYHAVEVRSGMIGTKGGVRTGPTGAVLRADGSAIPGLYACGNVAAGPMGPGYPGSGATLAAALTGGYRCGRAFGPPGSGGTPGSPGTPDAPGSSDPRHNARGVR</sequence>
<keyword evidence="3" id="KW-0274">FAD</keyword>
<evidence type="ECO:0000256" key="5">
    <source>
        <dbReference type="SAM" id="MobiDB-lite"/>
    </source>
</evidence>
<dbReference type="InterPro" id="IPR050315">
    <property type="entry name" value="FAD-oxidoreductase_2"/>
</dbReference>
<keyword evidence="2" id="KW-0285">Flavoprotein</keyword>
<dbReference type="GO" id="GO:0033765">
    <property type="term" value="F:steroid dehydrogenase activity, acting on the CH-CH group of donors"/>
    <property type="evidence" value="ECO:0007669"/>
    <property type="project" value="UniProtKB-ARBA"/>
</dbReference>
<evidence type="ECO:0000313" key="8">
    <source>
        <dbReference type="Proteomes" id="UP000199699"/>
    </source>
</evidence>
<dbReference type="Pfam" id="PF00890">
    <property type="entry name" value="FAD_binding_2"/>
    <property type="match status" value="1"/>
</dbReference>
<dbReference type="SUPFAM" id="SSF56425">
    <property type="entry name" value="Succinate dehydrogenase/fumarate reductase flavoprotein, catalytic domain"/>
    <property type="match status" value="1"/>
</dbReference>
<dbReference type="AlphaFoldDB" id="A0A1C6RCR1"/>
<organism evidence="7 8">
    <name type="scientific">Micromonospora nigra</name>
    <dbReference type="NCBI Taxonomy" id="145857"/>
    <lineage>
        <taxon>Bacteria</taxon>
        <taxon>Bacillati</taxon>
        <taxon>Actinomycetota</taxon>
        <taxon>Actinomycetes</taxon>
        <taxon>Micromonosporales</taxon>
        <taxon>Micromonosporaceae</taxon>
        <taxon>Micromonospora</taxon>
    </lineage>
</organism>
<dbReference type="Gene3D" id="3.90.700.10">
    <property type="entry name" value="Succinate dehydrogenase/fumarate reductase flavoprotein, catalytic domain"/>
    <property type="match status" value="1"/>
</dbReference>
<evidence type="ECO:0000259" key="6">
    <source>
        <dbReference type="Pfam" id="PF00890"/>
    </source>
</evidence>
<protein>
    <submittedName>
        <fullName evidence="7">Succinate dehydrogenase/fumarate reductase, flavoprotein subunit</fullName>
    </submittedName>
</protein>
<proteinExistence type="predicted"/>
<dbReference type="RefSeq" id="WP_245712631.1">
    <property type="nucleotide sequence ID" value="NZ_FMHT01000003.1"/>
</dbReference>
<gene>
    <name evidence="7" type="ORF">GA0070616_0583</name>
</gene>
<dbReference type="InterPro" id="IPR036188">
    <property type="entry name" value="FAD/NAD-bd_sf"/>
</dbReference>
<feature type="domain" description="FAD-dependent oxidoreductase 2 FAD-binding" evidence="6">
    <location>
        <begin position="8"/>
        <end position="517"/>
    </location>
</feature>
<dbReference type="PANTHER" id="PTHR43400:SF10">
    <property type="entry name" value="3-OXOSTEROID 1-DEHYDROGENASE"/>
    <property type="match status" value="1"/>
</dbReference>
<dbReference type="Proteomes" id="UP000199699">
    <property type="component" value="Unassembled WGS sequence"/>
</dbReference>
<evidence type="ECO:0000256" key="2">
    <source>
        <dbReference type="ARBA" id="ARBA00022630"/>
    </source>
</evidence>
<dbReference type="GO" id="GO:0008202">
    <property type="term" value="P:steroid metabolic process"/>
    <property type="evidence" value="ECO:0007669"/>
    <property type="project" value="UniProtKB-ARBA"/>
</dbReference>
<keyword evidence="4" id="KW-0560">Oxidoreductase</keyword>
<keyword evidence="8" id="KW-1185">Reference proteome</keyword>
<accession>A0A1C6RCR1</accession>
<dbReference type="STRING" id="145857.GA0070616_0583"/>
<evidence type="ECO:0000256" key="1">
    <source>
        <dbReference type="ARBA" id="ARBA00001974"/>
    </source>
</evidence>
<evidence type="ECO:0000256" key="3">
    <source>
        <dbReference type="ARBA" id="ARBA00022827"/>
    </source>
</evidence>
<name>A0A1C6RCR1_9ACTN</name>
<evidence type="ECO:0000313" key="7">
    <source>
        <dbReference type="EMBL" id="SCL14934.1"/>
    </source>
</evidence>
<dbReference type="InterPro" id="IPR027477">
    <property type="entry name" value="Succ_DH/fumarate_Rdtase_cat_sf"/>
</dbReference>
<reference evidence="7 8" key="1">
    <citation type="submission" date="2016-06" db="EMBL/GenBank/DDBJ databases">
        <authorList>
            <person name="Kjaerup R.B."/>
            <person name="Dalgaard T.S."/>
            <person name="Juul-Madsen H.R."/>
        </authorList>
    </citation>
    <scope>NUCLEOTIDE SEQUENCE [LARGE SCALE GENOMIC DNA]</scope>
    <source>
        <strain evidence="7 8">DSM 43818</strain>
    </source>
</reference>
<dbReference type="SUPFAM" id="SSF51905">
    <property type="entry name" value="FAD/NAD(P)-binding domain"/>
    <property type="match status" value="1"/>
</dbReference>
<comment type="cofactor">
    <cofactor evidence="1">
        <name>FAD</name>
        <dbReference type="ChEBI" id="CHEBI:57692"/>
    </cofactor>
</comment>
<dbReference type="PANTHER" id="PTHR43400">
    <property type="entry name" value="FUMARATE REDUCTASE"/>
    <property type="match status" value="1"/>
</dbReference>
<dbReference type="EMBL" id="FMHT01000003">
    <property type="protein sequence ID" value="SCL14934.1"/>
    <property type="molecule type" value="Genomic_DNA"/>
</dbReference>
<dbReference type="InterPro" id="IPR003953">
    <property type="entry name" value="FAD-dep_OxRdtase_2_FAD-bd"/>
</dbReference>
<feature type="compositionally biased region" description="Low complexity" evidence="5">
    <location>
        <begin position="542"/>
        <end position="552"/>
    </location>
</feature>